<comment type="caution">
    <text evidence="4">The sequence shown here is derived from an EMBL/GenBank/DDBJ whole genome shotgun (WGS) entry which is preliminary data.</text>
</comment>
<name>A0AAV5RM66_STABA</name>
<sequence>MTSATSKPITRPKNSGSSDSRPNRRRPASATTNTPHEPQPRPRHKEVMDREAFVQNNSNNTKSASARRNPNSGSQHRKQDNSNDKKSRGPRDNQSRIQECKSDSFSGGSFHSSPNASSLPKPSFNGSKPMMQQQPQQQFHPMAAQMHPGMLPYPTYQMNPLHQPVQHPYMPMFPTYPFINGFNGIPMMQGYTMPPQAMPVPTTQASSSAPN</sequence>
<feature type="compositionally biased region" description="Polar residues" evidence="3">
    <location>
        <begin position="1"/>
        <end position="20"/>
    </location>
</feature>
<dbReference type="AlphaFoldDB" id="A0AAV5RM66"/>
<feature type="region of interest" description="Disordered" evidence="3">
    <location>
        <begin position="1"/>
        <end position="138"/>
    </location>
</feature>
<protein>
    <submittedName>
        <fullName evidence="4">Uncharacterized protein</fullName>
    </submittedName>
</protein>
<feature type="compositionally biased region" description="Low complexity" evidence="3">
    <location>
        <begin position="103"/>
        <end position="113"/>
    </location>
</feature>
<dbReference type="Pfam" id="PF15365">
    <property type="entry name" value="PNRC"/>
    <property type="match status" value="1"/>
</dbReference>
<accession>A0AAV5RM66</accession>
<gene>
    <name evidence="4" type="ORF">DASB73_031600</name>
</gene>
<proteinExistence type="inferred from homology"/>
<dbReference type="InterPro" id="IPR028322">
    <property type="entry name" value="PNRC-like_rgn"/>
</dbReference>
<feature type="compositionally biased region" description="Polar residues" evidence="3">
    <location>
        <begin position="54"/>
        <end position="74"/>
    </location>
</feature>
<evidence type="ECO:0000256" key="1">
    <source>
        <dbReference type="ARBA" id="ARBA00023161"/>
    </source>
</evidence>
<feature type="compositionally biased region" description="Basic and acidic residues" evidence="3">
    <location>
        <begin position="77"/>
        <end position="102"/>
    </location>
</feature>
<evidence type="ECO:0000313" key="4">
    <source>
        <dbReference type="EMBL" id="GMM52197.1"/>
    </source>
</evidence>
<evidence type="ECO:0000256" key="3">
    <source>
        <dbReference type="SAM" id="MobiDB-lite"/>
    </source>
</evidence>
<feature type="compositionally biased region" description="Polar residues" evidence="3">
    <location>
        <begin position="114"/>
        <end position="126"/>
    </location>
</feature>
<dbReference type="EMBL" id="BTGC01000008">
    <property type="protein sequence ID" value="GMM52197.1"/>
    <property type="molecule type" value="Genomic_DNA"/>
</dbReference>
<keyword evidence="5" id="KW-1185">Reference proteome</keyword>
<feature type="compositionally biased region" description="Low complexity" evidence="3">
    <location>
        <begin position="129"/>
        <end position="138"/>
    </location>
</feature>
<comment type="similarity">
    <text evidence="2">Belongs to the EDC family.</text>
</comment>
<keyword evidence="1" id="KW-0866">Nonsense-mediated mRNA decay</keyword>
<dbReference type="Proteomes" id="UP001362899">
    <property type="component" value="Unassembled WGS sequence"/>
</dbReference>
<evidence type="ECO:0000256" key="2">
    <source>
        <dbReference type="ARBA" id="ARBA00061292"/>
    </source>
</evidence>
<organism evidence="4 5">
    <name type="scientific">Starmerella bacillaris</name>
    <name type="common">Yeast</name>
    <name type="synonym">Candida zemplinina</name>
    <dbReference type="NCBI Taxonomy" id="1247836"/>
    <lineage>
        <taxon>Eukaryota</taxon>
        <taxon>Fungi</taxon>
        <taxon>Dikarya</taxon>
        <taxon>Ascomycota</taxon>
        <taxon>Saccharomycotina</taxon>
        <taxon>Dipodascomycetes</taxon>
        <taxon>Dipodascales</taxon>
        <taxon>Trichomonascaceae</taxon>
        <taxon>Starmerella</taxon>
    </lineage>
</organism>
<evidence type="ECO:0000313" key="5">
    <source>
        <dbReference type="Proteomes" id="UP001362899"/>
    </source>
</evidence>
<dbReference type="GO" id="GO:0000184">
    <property type="term" value="P:nuclear-transcribed mRNA catabolic process, nonsense-mediated decay"/>
    <property type="evidence" value="ECO:0007669"/>
    <property type="project" value="UniProtKB-KW"/>
</dbReference>
<reference evidence="4 5" key="1">
    <citation type="journal article" date="2023" name="Elife">
        <title>Identification of key yeast species and microbe-microbe interactions impacting larval growth of Drosophila in the wild.</title>
        <authorList>
            <person name="Mure A."/>
            <person name="Sugiura Y."/>
            <person name="Maeda R."/>
            <person name="Honda K."/>
            <person name="Sakurai N."/>
            <person name="Takahashi Y."/>
            <person name="Watada M."/>
            <person name="Katoh T."/>
            <person name="Gotoh A."/>
            <person name="Gotoh Y."/>
            <person name="Taniguchi I."/>
            <person name="Nakamura K."/>
            <person name="Hayashi T."/>
            <person name="Katayama T."/>
            <person name="Uemura T."/>
            <person name="Hattori Y."/>
        </authorList>
    </citation>
    <scope>NUCLEOTIDE SEQUENCE [LARGE SCALE GENOMIC DNA]</scope>
    <source>
        <strain evidence="4 5">SB-73</strain>
    </source>
</reference>